<evidence type="ECO:0000256" key="5">
    <source>
        <dbReference type="ARBA" id="ARBA00013033"/>
    </source>
</evidence>
<keyword evidence="15" id="KW-0472">Membrane</keyword>
<evidence type="ECO:0000256" key="8">
    <source>
        <dbReference type="ARBA" id="ARBA00022703"/>
    </source>
</evidence>
<keyword evidence="7" id="KW-0645">Protease</keyword>
<dbReference type="SUPFAM" id="SSF50156">
    <property type="entry name" value="PDZ domain-like"/>
    <property type="match status" value="1"/>
</dbReference>
<dbReference type="PRINTS" id="PR00834">
    <property type="entry name" value="PROTEASES2C"/>
</dbReference>
<evidence type="ECO:0000256" key="9">
    <source>
        <dbReference type="ARBA" id="ARBA00022801"/>
    </source>
</evidence>
<dbReference type="InterPro" id="IPR001940">
    <property type="entry name" value="Peptidase_S1C"/>
</dbReference>
<dbReference type="InterPro" id="IPR036034">
    <property type="entry name" value="PDZ_sf"/>
</dbReference>
<evidence type="ECO:0000256" key="3">
    <source>
        <dbReference type="ARBA" id="ARBA00004375"/>
    </source>
</evidence>
<keyword evidence="10" id="KW-0720">Serine protease</keyword>
<dbReference type="EC" id="3.4.21.108" evidence="5"/>
<evidence type="ECO:0000256" key="13">
    <source>
        <dbReference type="ARBA" id="ARBA00029644"/>
    </source>
</evidence>
<evidence type="ECO:0000256" key="4">
    <source>
        <dbReference type="ARBA" id="ARBA00010541"/>
    </source>
</evidence>
<comment type="catalytic activity">
    <reaction evidence="1">
        <text>Cleavage of non-polar aliphatic amino-acids at the P1 position, with a preference for Val, Ile and Met. At the P2 and P3 positions, Arg is selected most strongly with a secondary preference for other hydrophilic residues.</text>
        <dbReference type="EC" id="3.4.21.108"/>
    </reaction>
</comment>
<evidence type="ECO:0000256" key="10">
    <source>
        <dbReference type="ARBA" id="ARBA00022825"/>
    </source>
</evidence>
<dbReference type="Gene3D" id="2.40.10.120">
    <property type="match status" value="1"/>
</dbReference>
<dbReference type="PANTHER" id="PTHR22939:SF129">
    <property type="entry name" value="SERINE PROTEASE HTRA2, MITOCHONDRIAL"/>
    <property type="match status" value="1"/>
</dbReference>
<name>A0ABM1MM37_NICVS</name>
<evidence type="ECO:0000256" key="15">
    <source>
        <dbReference type="SAM" id="Phobius"/>
    </source>
</evidence>
<protein>
    <recommendedName>
        <fullName evidence="6">Serine protease HTRA2, mitochondrial</fullName>
        <ecNumber evidence="5">3.4.21.108</ecNumber>
    </recommendedName>
    <alternativeName>
        <fullName evidence="13">High temperature requirement protein A2</fullName>
    </alternativeName>
</protein>
<gene>
    <name evidence="18" type="primary">LOC108561986</name>
</gene>
<evidence type="ECO:0000259" key="16">
    <source>
        <dbReference type="PROSITE" id="PS50106"/>
    </source>
</evidence>
<keyword evidence="11" id="KW-0809">Transit peptide</keyword>
<evidence type="ECO:0000256" key="1">
    <source>
        <dbReference type="ARBA" id="ARBA00001760"/>
    </source>
</evidence>
<dbReference type="SUPFAM" id="SSF50494">
    <property type="entry name" value="Trypsin-like serine proteases"/>
    <property type="match status" value="1"/>
</dbReference>
<organism evidence="17 18">
    <name type="scientific">Nicrophorus vespilloides</name>
    <name type="common">Boreal carrion beetle</name>
    <dbReference type="NCBI Taxonomy" id="110193"/>
    <lineage>
        <taxon>Eukaryota</taxon>
        <taxon>Metazoa</taxon>
        <taxon>Ecdysozoa</taxon>
        <taxon>Arthropoda</taxon>
        <taxon>Hexapoda</taxon>
        <taxon>Insecta</taxon>
        <taxon>Pterygota</taxon>
        <taxon>Neoptera</taxon>
        <taxon>Endopterygota</taxon>
        <taxon>Coleoptera</taxon>
        <taxon>Polyphaga</taxon>
        <taxon>Staphyliniformia</taxon>
        <taxon>Silphidae</taxon>
        <taxon>Nicrophorinae</taxon>
        <taxon>Nicrophorus</taxon>
    </lineage>
</organism>
<feature type="transmembrane region" description="Helical" evidence="15">
    <location>
        <begin position="36"/>
        <end position="55"/>
    </location>
</feature>
<keyword evidence="12" id="KW-0865">Zymogen</keyword>
<accession>A0ABM1MM37</accession>
<dbReference type="Pfam" id="PF13365">
    <property type="entry name" value="Trypsin_2"/>
    <property type="match status" value="1"/>
</dbReference>
<dbReference type="PROSITE" id="PS50106">
    <property type="entry name" value="PDZ"/>
    <property type="match status" value="1"/>
</dbReference>
<dbReference type="SMART" id="SM00228">
    <property type="entry name" value="PDZ"/>
    <property type="match status" value="1"/>
</dbReference>
<feature type="domain" description="PDZ" evidence="16">
    <location>
        <begin position="281"/>
        <end position="354"/>
    </location>
</feature>
<comment type="similarity">
    <text evidence="4">Belongs to the peptidase S1C family.</text>
</comment>
<dbReference type="InterPro" id="IPR009003">
    <property type="entry name" value="Peptidase_S1_PA"/>
</dbReference>
<evidence type="ECO:0000256" key="2">
    <source>
        <dbReference type="ARBA" id="ARBA00004304"/>
    </source>
</evidence>
<keyword evidence="15" id="KW-1133">Transmembrane helix</keyword>
<keyword evidence="9" id="KW-0378">Hydrolase</keyword>
<comment type="subcellular location">
    <subcellularLocation>
        <location evidence="3">Mitochondrion intermembrane space</location>
        <topology evidence="3">Single-pass membrane protein</topology>
    </subcellularLocation>
    <subcellularLocation>
        <location evidence="2">Mitochondrion membrane</location>
        <topology evidence="2">Single-pass membrane protein</topology>
    </subcellularLocation>
</comment>
<dbReference type="Proteomes" id="UP000695000">
    <property type="component" value="Unplaced"/>
</dbReference>
<evidence type="ECO:0000256" key="11">
    <source>
        <dbReference type="ARBA" id="ARBA00022946"/>
    </source>
</evidence>
<evidence type="ECO:0000256" key="6">
    <source>
        <dbReference type="ARBA" id="ARBA00016929"/>
    </source>
</evidence>
<keyword evidence="15" id="KW-0812">Transmembrane</keyword>
<evidence type="ECO:0000256" key="12">
    <source>
        <dbReference type="ARBA" id="ARBA00023145"/>
    </source>
</evidence>
<dbReference type="Gene3D" id="2.30.42.10">
    <property type="match status" value="1"/>
</dbReference>
<dbReference type="InterPro" id="IPR041489">
    <property type="entry name" value="PDZ_6"/>
</dbReference>
<evidence type="ECO:0000256" key="14">
    <source>
        <dbReference type="ARBA" id="ARBA00035606"/>
    </source>
</evidence>
<proteinExistence type="inferred from homology"/>
<keyword evidence="8" id="KW-0053">Apoptosis</keyword>
<evidence type="ECO:0000313" key="18">
    <source>
        <dbReference type="RefSeq" id="XP_017775637.1"/>
    </source>
</evidence>
<dbReference type="PANTHER" id="PTHR22939">
    <property type="entry name" value="SERINE PROTEASE FAMILY S1C HTRA-RELATED"/>
    <property type="match status" value="1"/>
</dbReference>
<comment type="function">
    <text evidence="14">Serine protease that shows proteolytic activity against a non-specific substrate beta-casein. Promotes or induces cell death either by direct binding to and inhibition of BIRC proteins (also called inhibitor of apoptosis proteins, IAPs), leading to an increase in caspase activity, or by a BIRC inhibition-independent, caspase-independent and serine protease activity-dependent mechanism. Can antagonize antiapoptotic activity of th/Diap1 by directly inducing the degradation of th/Diap1.</text>
</comment>
<keyword evidence="17" id="KW-1185">Reference proteome</keyword>
<reference evidence="18" key="1">
    <citation type="submission" date="2025-08" db="UniProtKB">
        <authorList>
            <consortium name="RefSeq"/>
        </authorList>
    </citation>
    <scope>IDENTIFICATION</scope>
    <source>
        <tissue evidence="18">Whole Larva</tissue>
    </source>
</reference>
<dbReference type="Pfam" id="PF17820">
    <property type="entry name" value="PDZ_6"/>
    <property type="match status" value="1"/>
</dbReference>
<dbReference type="InterPro" id="IPR001478">
    <property type="entry name" value="PDZ"/>
</dbReference>
<dbReference type="RefSeq" id="XP_017775637.1">
    <property type="nucleotide sequence ID" value="XM_017920148.1"/>
</dbReference>
<sequence length="389" mass="43009">MNKILRRCLRSNVFMGRAKYSSGNVPKRTDLSPVKLFCGATVISSICATIYTYIYHSPRKKLVTHPPELDQRRKFNFINRVVEQCAPAVVYVEIKDPKRIDKSTEDRLIVSNGSGFIVREDGWILTNAHVVINKPNSIINVKMRDGSSFQGKVEEADMNIDLALIKVDPGLRRLPALNLADVGDVNVGEWVVALGSPLSLSHSATVGVVSCVNRTADELGLRNYQMKYIQTDAPITFGNSGGPLVNLNGDVIGINNLRITAGISFAIPIEYVSKFLDRIDVVSKRKPPKNNNLGITTMSMKPSIAKEALNWQNGLEESNETGLFVWKVLDGGLAMKGGIRTGDIITHINDRPVKKPSDLYSYFNRRQTTNSVQVLRLGKRTKIVIGSDA</sequence>
<evidence type="ECO:0000313" key="17">
    <source>
        <dbReference type="Proteomes" id="UP000695000"/>
    </source>
</evidence>
<dbReference type="GeneID" id="108561986"/>
<evidence type="ECO:0000256" key="7">
    <source>
        <dbReference type="ARBA" id="ARBA00022670"/>
    </source>
</evidence>